<evidence type="ECO:0000313" key="2">
    <source>
        <dbReference type="Proteomes" id="UP001383192"/>
    </source>
</evidence>
<dbReference type="Proteomes" id="UP001383192">
    <property type="component" value="Unassembled WGS sequence"/>
</dbReference>
<comment type="caution">
    <text evidence="1">The sequence shown here is derived from an EMBL/GenBank/DDBJ whole genome shotgun (WGS) entry which is preliminary data.</text>
</comment>
<dbReference type="EMBL" id="JAYKXP010000228">
    <property type="protein sequence ID" value="KAK7018107.1"/>
    <property type="molecule type" value="Genomic_DNA"/>
</dbReference>
<keyword evidence="2" id="KW-1185">Reference proteome</keyword>
<proteinExistence type="predicted"/>
<protein>
    <submittedName>
        <fullName evidence="1">Uncharacterized protein</fullName>
    </submittedName>
</protein>
<dbReference type="AlphaFoldDB" id="A0AAW0AYZ7"/>
<evidence type="ECO:0000313" key="1">
    <source>
        <dbReference type="EMBL" id="KAK7018107.1"/>
    </source>
</evidence>
<sequence>MTYRRKRVPVDVILEIAELLITDIGIKDRPTLKSLLLIDVDVTARLLPKMYRVVAIRSPHQIQGFILALQSSPRVLRHLQSLSVDYRSPTEPSRSSLCEFPGNVKTLLSLASPALIELKLNVLMHPQILFGLRTISFPRLSTLAIAPSFVSNNEHSIRVHALSRIKWTRVAKGGQINIRYPRLTLASLVVPWPNITHLWLDVACTNQFWTGLVLLDHMPELMLLTLSISGPDSDRAVEILWSITLPRMQCLLLLVENHAWSKCPPDFASFQVNKKLVMPFLRWNPALTNTADFRAAVGFATDPDSSTETLVAIAQSLVMIRPTNLPCFHSSERYVIVETETSFQLPHLV</sequence>
<gene>
    <name evidence="1" type="ORF">VNI00_018366</name>
</gene>
<name>A0AAW0AYZ7_9AGAR</name>
<organism evidence="1 2">
    <name type="scientific">Paramarasmius palmivorus</name>
    <dbReference type="NCBI Taxonomy" id="297713"/>
    <lineage>
        <taxon>Eukaryota</taxon>
        <taxon>Fungi</taxon>
        <taxon>Dikarya</taxon>
        <taxon>Basidiomycota</taxon>
        <taxon>Agaricomycotina</taxon>
        <taxon>Agaricomycetes</taxon>
        <taxon>Agaricomycetidae</taxon>
        <taxon>Agaricales</taxon>
        <taxon>Marasmiineae</taxon>
        <taxon>Marasmiaceae</taxon>
        <taxon>Paramarasmius</taxon>
    </lineage>
</organism>
<accession>A0AAW0AYZ7</accession>
<reference evidence="1 2" key="1">
    <citation type="submission" date="2024-01" db="EMBL/GenBank/DDBJ databases">
        <title>A draft genome for a cacao thread blight-causing isolate of Paramarasmius palmivorus.</title>
        <authorList>
            <person name="Baruah I.K."/>
            <person name="Bukari Y."/>
            <person name="Amoako-Attah I."/>
            <person name="Meinhardt L.W."/>
            <person name="Bailey B.A."/>
            <person name="Cohen S.P."/>
        </authorList>
    </citation>
    <scope>NUCLEOTIDE SEQUENCE [LARGE SCALE GENOMIC DNA]</scope>
    <source>
        <strain evidence="1 2">GH-12</strain>
    </source>
</reference>